<dbReference type="InterPro" id="IPR053134">
    <property type="entry name" value="RNA-dir_DNA_polymerase"/>
</dbReference>
<reference evidence="2" key="2">
    <citation type="submission" date="2020-03" db="EMBL/GenBank/DDBJ databases">
        <title>Walnut 2.0.</title>
        <authorList>
            <person name="Marrano A."/>
            <person name="Britton M."/>
            <person name="Zimin A.V."/>
            <person name="Zaini P.A."/>
            <person name="Workman R."/>
            <person name="Puiu D."/>
            <person name="Bianco L."/>
            <person name="Allen B.J."/>
            <person name="Troggio M."/>
            <person name="Leslie C.A."/>
            <person name="Timp W."/>
            <person name="Dendekar A."/>
            <person name="Salzberg S.L."/>
            <person name="Neale D.B."/>
        </authorList>
    </citation>
    <scope>NUCLEOTIDE SEQUENCE</scope>
    <source>
        <tissue evidence="2">Leaves</tissue>
    </source>
</reference>
<organism evidence="2 3">
    <name type="scientific">Juglans regia</name>
    <name type="common">English walnut</name>
    <dbReference type="NCBI Taxonomy" id="51240"/>
    <lineage>
        <taxon>Eukaryota</taxon>
        <taxon>Viridiplantae</taxon>
        <taxon>Streptophyta</taxon>
        <taxon>Embryophyta</taxon>
        <taxon>Tracheophyta</taxon>
        <taxon>Spermatophyta</taxon>
        <taxon>Magnoliopsida</taxon>
        <taxon>eudicotyledons</taxon>
        <taxon>Gunneridae</taxon>
        <taxon>Pentapetalae</taxon>
        <taxon>rosids</taxon>
        <taxon>fabids</taxon>
        <taxon>Fagales</taxon>
        <taxon>Juglandaceae</taxon>
        <taxon>Juglans</taxon>
    </lineage>
</organism>
<dbReference type="CDD" id="cd01647">
    <property type="entry name" value="RT_LTR"/>
    <property type="match status" value="1"/>
</dbReference>
<dbReference type="Proteomes" id="UP000619265">
    <property type="component" value="Unassembled WGS sequence"/>
</dbReference>
<feature type="domain" description="Reverse transcriptase" evidence="1">
    <location>
        <begin position="33"/>
        <end position="151"/>
    </location>
</feature>
<dbReference type="SUPFAM" id="SSF56672">
    <property type="entry name" value="DNA/RNA polymerases"/>
    <property type="match status" value="1"/>
</dbReference>
<dbReference type="InterPro" id="IPR000477">
    <property type="entry name" value="RT_dom"/>
</dbReference>
<name>A0A833Y1V0_JUGRE</name>
<dbReference type="Gramene" id="Jr03_18980_p1">
    <property type="protein sequence ID" value="cds.Jr03_18980_p1"/>
    <property type="gene ID" value="Jr03_18980"/>
</dbReference>
<proteinExistence type="predicted"/>
<evidence type="ECO:0000313" key="2">
    <source>
        <dbReference type="EMBL" id="KAF5475589.1"/>
    </source>
</evidence>
<evidence type="ECO:0000313" key="3">
    <source>
        <dbReference type="Proteomes" id="UP000619265"/>
    </source>
</evidence>
<accession>A0A833Y1V0</accession>
<dbReference type="InterPro" id="IPR043128">
    <property type="entry name" value="Rev_trsase/Diguanyl_cyclase"/>
</dbReference>
<dbReference type="InterPro" id="IPR043502">
    <property type="entry name" value="DNA/RNA_pol_sf"/>
</dbReference>
<gene>
    <name evidence="2" type="ORF">F2P56_007381</name>
</gene>
<reference evidence="2" key="1">
    <citation type="submission" date="2015-10" db="EMBL/GenBank/DDBJ databases">
        <authorList>
            <person name="Martinez-Garcia P.J."/>
            <person name="Crepeau M.W."/>
            <person name="Puiu D."/>
            <person name="Gonzalez-Ibeas D."/>
            <person name="Whalen J."/>
            <person name="Stevens K."/>
            <person name="Paul R."/>
            <person name="Butterfield T."/>
            <person name="Britton M."/>
            <person name="Reagan R."/>
            <person name="Chakraborty S."/>
            <person name="Walawage S.L."/>
            <person name="Vasquez-Gross H.A."/>
            <person name="Cardeno C."/>
            <person name="Famula R."/>
            <person name="Pratt K."/>
            <person name="Kuruganti S."/>
            <person name="Aradhya M.K."/>
            <person name="Leslie C.A."/>
            <person name="Dandekar A.M."/>
            <person name="Salzberg S.L."/>
            <person name="Wegrzyn J.L."/>
            <person name="Langley C.H."/>
            <person name="Neale D.B."/>
        </authorList>
    </citation>
    <scope>NUCLEOTIDE SEQUENCE</scope>
    <source>
        <tissue evidence="2">Leaves</tissue>
    </source>
</reference>
<dbReference type="AlphaFoldDB" id="A0A833Y1V0"/>
<dbReference type="Gene3D" id="3.30.70.270">
    <property type="match status" value="1"/>
</dbReference>
<comment type="caution">
    <text evidence="2">The sequence shown here is derived from an EMBL/GenBank/DDBJ whole genome shotgun (WGS) entry which is preliminary data.</text>
</comment>
<dbReference type="Gene3D" id="3.10.10.10">
    <property type="entry name" value="HIV Type 1 Reverse Transcriptase, subunit A, domain 1"/>
    <property type="match status" value="1"/>
</dbReference>
<dbReference type="PANTHER" id="PTHR24559:SF444">
    <property type="entry name" value="REVERSE TRANSCRIPTASE DOMAIN-CONTAINING PROTEIN"/>
    <property type="match status" value="1"/>
</dbReference>
<protein>
    <recommendedName>
        <fullName evidence="1">Reverse transcriptase domain-containing protein</fullName>
    </recommendedName>
</protein>
<dbReference type="PANTHER" id="PTHR24559">
    <property type="entry name" value="TRANSPOSON TY3-I GAG-POL POLYPROTEIN"/>
    <property type="match status" value="1"/>
</dbReference>
<dbReference type="EMBL" id="LIHL02000003">
    <property type="protein sequence ID" value="KAF5475589.1"/>
    <property type="molecule type" value="Genomic_DNA"/>
</dbReference>
<sequence>MRQSPKKWIVYLAAEFIREAQYPEWLSNIMWVKKSNEKWRMCVDFTNLNKACLKDNFSLPRIDLIVDVTVGHRMLSFMDAYSGYNQIRMNEANQGKTTFITDQGLYYYKVMPFGLKNARATDQRLVNKMFKDQIGRNMEVYVDDLVVKIMEFAQYVENLKEAF</sequence>
<dbReference type="Pfam" id="PF00078">
    <property type="entry name" value="RVT_1"/>
    <property type="match status" value="1"/>
</dbReference>
<evidence type="ECO:0000259" key="1">
    <source>
        <dbReference type="Pfam" id="PF00078"/>
    </source>
</evidence>